<keyword evidence="1" id="KW-1185">Reference proteome</keyword>
<dbReference type="InterPro" id="IPR043128">
    <property type="entry name" value="Rev_trsase/Diguanyl_cyclase"/>
</dbReference>
<dbReference type="SUPFAM" id="SSF56672">
    <property type="entry name" value="DNA/RNA polymerases"/>
    <property type="match status" value="1"/>
</dbReference>
<organism evidence="1 2">
    <name type="scientific">Eublepharis macularius</name>
    <name type="common">Leopard gecko</name>
    <name type="synonym">Cyrtodactylus macularius</name>
    <dbReference type="NCBI Taxonomy" id="481883"/>
    <lineage>
        <taxon>Eukaryota</taxon>
        <taxon>Metazoa</taxon>
        <taxon>Chordata</taxon>
        <taxon>Craniata</taxon>
        <taxon>Vertebrata</taxon>
        <taxon>Euteleostomi</taxon>
        <taxon>Lepidosauria</taxon>
        <taxon>Squamata</taxon>
        <taxon>Bifurcata</taxon>
        <taxon>Gekkota</taxon>
        <taxon>Eublepharidae</taxon>
        <taxon>Eublepharinae</taxon>
        <taxon>Eublepharis</taxon>
    </lineage>
</organism>
<evidence type="ECO:0000313" key="1">
    <source>
        <dbReference type="Proteomes" id="UP001190640"/>
    </source>
</evidence>
<dbReference type="PANTHER" id="PTHR33064">
    <property type="entry name" value="POL PROTEIN"/>
    <property type="match status" value="1"/>
</dbReference>
<protein>
    <submittedName>
        <fullName evidence="2">Uncharacterized protein LOC129324320</fullName>
    </submittedName>
</protein>
<proteinExistence type="predicted"/>
<dbReference type="InterPro" id="IPR051320">
    <property type="entry name" value="Viral_Replic_Matur_Polypro"/>
</dbReference>
<dbReference type="KEGG" id="emc:129324320"/>
<gene>
    <name evidence="2" type="primary">LOC129324320</name>
</gene>
<dbReference type="Proteomes" id="UP001190640">
    <property type="component" value="Chromosome 1"/>
</dbReference>
<dbReference type="AlphaFoldDB" id="A0AA97IXM0"/>
<dbReference type="GeneID" id="129324320"/>
<reference evidence="2" key="1">
    <citation type="submission" date="2025-08" db="UniProtKB">
        <authorList>
            <consortium name="RefSeq"/>
        </authorList>
    </citation>
    <scope>IDENTIFICATION</scope>
    <source>
        <tissue evidence="2">Blood</tissue>
    </source>
</reference>
<dbReference type="Gene3D" id="3.30.70.270">
    <property type="match status" value="2"/>
</dbReference>
<dbReference type="GO" id="GO:0004523">
    <property type="term" value="F:RNA-DNA hybrid ribonuclease activity"/>
    <property type="evidence" value="ECO:0007669"/>
    <property type="project" value="UniProtKB-EC"/>
</dbReference>
<dbReference type="InterPro" id="IPR043502">
    <property type="entry name" value="DNA/RNA_pol_sf"/>
</dbReference>
<dbReference type="RefSeq" id="XP_054827489.1">
    <property type="nucleotide sequence ID" value="XM_054971514.1"/>
</dbReference>
<name>A0AA97IXM0_EUBMA</name>
<dbReference type="FunFam" id="3.30.70.270:FF:000020">
    <property type="entry name" value="Transposon Tf2-6 polyprotein-like Protein"/>
    <property type="match status" value="1"/>
</dbReference>
<evidence type="ECO:0000313" key="2">
    <source>
        <dbReference type="RefSeq" id="XP_054827489.1"/>
    </source>
</evidence>
<dbReference type="PANTHER" id="PTHR33064:SF37">
    <property type="entry name" value="RIBONUCLEASE H"/>
    <property type="match status" value="1"/>
</dbReference>
<sequence>MLIYTADKESHVELVRKVLSTLIKHKLPVKLSKCEFHKEELDYLGYRISSQGLKMDPAKVQALESWEAPQTRRQLQSFLGFANFYRPFIENFTQIALPVTDLLKTKGKGGQEKSPQAKLQWTPECQQAFEKLKVKFVSEPMLQHSDENRCDQIN</sequence>
<accession>A0AA97IXM0</accession>